<evidence type="ECO:0000313" key="2">
    <source>
        <dbReference type="EMBL" id="AZA24388.1"/>
    </source>
</evidence>
<sequence length="64" mass="7265">MNSMYKDKLVGIYAPASYGHRIYQLVGLKIDKNLLIFSIQLKISQIIGMISILIGTKTKLRKQP</sequence>
<proteinExistence type="predicted"/>
<dbReference type="EMBL" id="CP029253">
    <property type="protein sequence ID" value="AZA24388.1"/>
    <property type="molecule type" value="Genomic_DNA"/>
</dbReference>
<keyword evidence="1" id="KW-0812">Transmembrane</keyword>
<reference evidence="2 3" key="1">
    <citation type="submission" date="2018-09" db="EMBL/GenBank/DDBJ databases">
        <authorList>
            <person name="Somerville V."/>
        </authorList>
    </citation>
    <scope>NUCLEOTIDE SEQUENCE [LARGE SCALE GENOMIC DNA]</scope>
</reference>
<dbReference type="Proteomes" id="UP000272863">
    <property type="component" value="Segment"/>
</dbReference>
<name>A0A3G6K5W5_9CAUD</name>
<accession>A0A3G6K5W5</accession>
<keyword evidence="1" id="KW-0472">Membrane</keyword>
<protein>
    <submittedName>
        <fullName evidence="2">Uncharacterized protein</fullName>
    </submittedName>
</protein>
<keyword evidence="1" id="KW-1133">Transmembrane helix</keyword>
<evidence type="ECO:0000313" key="3">
    <source>
        <dbReference type="Proteomes" id="UP000272863"/>
    </source>
</evidence>
<organism evidence="2 3">
    <name type="scientific">Streptococcus phage VS-2018a</name>
    <dbReference type="NCBI Taxonomy" id="2184051"/>
    <lineage>
        <taxon>Viruses</taxon>
        <taxon>Duplodnaviria</taxon>
        <taxon>Heunggongvirae</taxon>
        <taxon>Uroviricota</taxon>
        <taxon>Caudoviricetes</taxon>
        <taxon>Aliceevansviridae</taxon>
        <taxon>Brussowvirus</taxon>
        <taxon>Brussowvirus VS2018a</taxon>
    </lineage>
</organism>
<keyword evidence="3" id="KW-1185">Reference proteome</keyword>
<evidence type="ECO:0000256" key="1">
    <source>
        <dbReference type="SAM" id="Phobius"/>
    </source>
</evidence>
<gene>
    <name evidence="2" type="ORF">DF198_0090</name>
</gene>
<feature type="transmembrane region" description="Helical" evidence="1">
    <location>
        <begin position="34"/>
        <end position="54"/>
    </location>
</feature>